<reference evidence="2 3" key="1">
    <citation type="submission" date="2020-08" db="EMBL/GenBank/DDBJ databases">
        <title>Genomic Encyclopedia of Type Strains, Phase IV (KMG-IV): sequencing the most valuable type-strain genomes for metagenomic binning, comparative biology and taxonomic classification.</title>
        <authorList>
            <person name="Goeker M."/>
        </authorList>
    </citation>
    <scope>NUCLEOTIDE SEQUENCE [LARGE SCALE GENOMIC DNA]</scope>
    <source>
        <strain evidence="2 3">DSM 102044</strain>
    </source>
</reference>
<organism evidence="2 3">
    <name type="scientific">Algoriphagus iocasae</name>
    <dbReference type="NCBI Taxonomy" id="1836499"/>
    <lineage>
        <taxon>Bacteria</taxon>
        <taxon>Pseudomonadati</taxon>
        <taxon>Bacteroidota</taxon>
        <taxon>Cytophagia</taxon>
        <taxon>Cytophagales</taxon>
        <taxon>Cyclobacteriaceae</taxon>
        <taxon>Algoriphagus</taxon>
    </lineage>
</organism>
<dbReference type="InterPro" id="IPR008969">
    <property type="entry name" value="CarboxyPept-like_regulatory"/>
</dbReference>
<dbReference type="Proteomes" id="UP000588604">
    <property type="component" value="Unassembled WGS sequence"/>
</dbReference>
<dbReference type="Pfam" id="PF13715">
    <property type="entry name" value="CarbopepD_reg_2"/>
    <property type="match status" value="1"/>
</dbReference>
<dbReference type="AlphaFoldDB" id="A0A841MG42"/>
<dbReference type="Gene3D" id="2.60.40.1120">
    <property type="entry name" value="Carboxypeptidase-like, regulatory domain"/>
    <property type="match status" value="1"/>
</dbReference>
<dbReference type="EMBL" id="JACIJO010000002">
    <property type="protein sequence ID" value="MBB6327142.1"/>
    <property type="molecule type" value="Genomic_DNA"/>
</dbReference>
<dbReference type="SUPFAM" id="SSF56935">
    <property type="entry name" value="Porins"/>
    <property type="match status" value="1"/>
</dbReference>
<evidence type="ECO:0000256" key="1">
    <source>
        <dbReference type="SAM" id="SignalP"/>
    </source>
</evidence>
<proteinExistence type="predicted"/>
<comment type="caution">
    <text evidence="2">The sequence shown here is derived from an EMBL/GenBank/DDBJ whole genome shotgun (WGS) entry which is preliminary data.</text>
</comment>
<sequence>MRYFFLLCSVIFGNSLFAQNGIVSGSILDSQTNSPISESHIFIPGTAIQTFSDSLGVFNLKGLPTGAWDLAVMKEGYLYQSKSIVINQANTGSKLDILLNLKPNLETDENSAKQQKKLERDFLEWLEVESGSKEELKLINPEVLIFQKNEETKGYWVNTKEALLVQNLKTSYLMTVYFKESVKMDGEIIPDNFLISYLELKPGSEEEKELINKNRIQLYESSPTYALRMLLGEQDGPIEIKPSDQDGQFLLFLSSPLVLENGSKSIAFKNNELLIRANGSPIHPDNLITSGFANSSNPFTRLPLDFDYDKVSTLAEVQKTPETLMERVFLHTDKDIYLMGEELFFKAYMIFGNPLLVEESSKVLHVEILDSSGYSMVHRIFPIENGMAQGKIPLTPEFNTRDFIVKSYTIWGANYGEEFEFYKPIQVYTNYPELESNSLGELSEGITVFADKEVYSSQDSVTLNIIARNKIGSISGANLSVSIISEKSNLLINPERSEFVNYAAFTPEIKLKQTDSFQFEKELGFTLVGKIKDENILIDKSKVEVLVDNFLDKRELLADKEGLFYLKGLQKSGEFSVLIKARNNQDRQLDEFELSLLQSPNMLNLSAFEFPSPPLVKRPLERVDSLQRAYLALRKGEILLEEVEVKSTRKIDSRSMPFGRAPIVLEMKDVYLTGDTQQFIYSLANRTGLRAAGIPPMLINPRGYPGGPPVILLNGNPITSVLGPSIGSNPQENQYQALQSINIFTIERIEVIKSIIPLLGEAGRFGAVNIITKVGQYVASNEKPYQEFQLQGLEESKPLPNPLYSFPSTTLYWNPEVKISPNQTSTSLKFKLPEDSEPFWVIVNGVNASGEPVSGRILLNENKLGSN</sequence>
<evidence type="ECO:0000313" key="3">
    <source>
        <dbReference type="Proteomes" id="UP000588604"/>
    </source>
</evidence>
<evidence type="ECO:0008006" key="4">
    <source>
        <dbReference type="Google" id="ProtNLM"/>
    </source>
</evidence>
<dbReference type="RefSeq" id="WP_184495820.1">
    <property type="nucleotide sequence ID" value="NZ_JACIJO010000002.1"/>
</dbReference>
<gene>
    <name evidence="2" type="ORF">FHS59_002770</name>
</gene>
<name>A0A841MG42_9BACT</name>
<dbReference type="InterPro" id="IPR037066">
    <property type="entry name" value="Plug_dom_sf"/>
</dbReference>
<evidence type="ECO:0000313" key="2">
    <source>
        <dbReference type="EMBL" id="MBB6327142.1"/>
    </source>
</evidence>
<feature type="signal peptide" evidence="1">
    <location>
        <begin position="1"/>
        <end position="18"/>
    </location>
</feature>
<accession>A0A841MG42</accession>
<keyword evidence="3" id="KW-1185">Reference proteome</keyword>
<keyword evidence="1" id="KW-0732">Signal</keyword>
<feature type="chain" id="PRO_5032637003" description="TonB-dependent receptor plug domain-containing protein" evidence="1">
    <location>
        <begin position="19"/>
        <end position="867"/>
    </location>
</feature>
<dbReference type="SUPFAM" id="SSF49464">
    <property type="entry name" value="Carboxypeptidase regulatory domain-like"/>
    <property type="match status" value="1"/>
</dbReference>
<protein>
    <recommendedName>
        <fullName evidence="4">TonB-dependent receptor plug domain-containing protein</fullName>
    </recommendedName>
</protein>
<dbReference type="Gene3D" id="2.170.130.10">
    <property type="entry name" value="TonB-dependent receptor, plug domain"/>
    <property type="match status" value="1"/>
</dbReference>